<dbReference type="GeneID" id="97030547"/>
<sequence>MILVIFNKIIKNEKGGVQFIESAIIFPVLLLFLSLLFVISIKIFSASLLAEKSYVEGRKLLLKTKSDFRLAKTISKEEVLKTNLDLRNFSTNFIKDKIKLKLYENIFYNIVNINKNQELIISTKKIYQSDINRKLDFAKEILNDVKDVKFGKYTLSGIFDCVKGLADNIKNKMIK</sequence>
<accession>A0A4R9C0R8</accession>
<keyword evidence="1" id="KW-1133">Transmembrane helix</keyword>
<dbReference type="Proteomes" id="UP000297454">
    <property type="component" value="Unassembled WGS sequence"/>
</dbReference>
<dbReference type="RefSeq" id="WP_134710497.1">
    <property type="nucleotide sequence ID" value="NZ_CP119081.1"/>
</dbReference>
<organism evidence="2 3">
    <name type="scientific">Helcococcus ovis</name>
    <dbReference type="NCBI Taxonomy" id="72026"/>
    <lineage>
        <taxon>Bacteria</taxon>
        <taxon>Bacillati</taxon>
        <taxon>Bacillota</taxon>
        <taxon>Tissierellia</taxon>
        <taxon>Tissierellales</taxon>
        <taxon>Peptoniphilaceae</taxon>
        <taxon>Helcococcus</taxon>
    </lineage>
</organism>
<dbReference type="EMBL" id="SCFR01000048">
    <property type="protein sequence ID" value="TFF64255.1"/>
    <property type="molecule type" value="Genomic_DNA"/>
</dbReference>
<gene>
    <name evidence="2" type="ORF">EQF91_07950</name>
</gene>
<dbReference type="AlphaFoldDB" id="A0A4R9C0R8"/>
<reference evidence="2 3" key="1">
    <citation type="submission" date="2019-01" db="EMBL/GenBank/DDBJ databases">
        <title>Draft Genome Sequences of Helcococcus ovis Strains Isolated from the Uterus and Vagina of Dairy Cows with Metritis.</title>
        <authorList>
            <person name="Cunha F."/>
            <person name="Jeon S.J."/>
            <person name="Kutzer P."/>
            <person name="Galvao K.N."/>
        </authorList>
    </citation>
    <scope>NUCLEOTIDE SEQUENCE [LARGE SCALE GENOMIC DNA]</scope>
    <source>
        <strain evidence="2 3">KG-37</strain>
    </source>
</reference>
<comment type="caution">
    <text evidence="2">The sequence shown here is derived from an EMBL/GenBank/DDBJ whole genome shotgun (WGS) entry which is preliminary data.</text>
</comment>
<evidence type="ECO:0000256" key="1">
    <source>
        <dbReference type="SAM" id="Phobius"/>
    </source>
</evidence>
<feature type="transmembrane region" description="Helical" evidence="1">
    <location>
        <begin position="24"/>
        <end position="50"/>
    </location>
</feature>
<proteinExistence type="predicted"/>
<evidence type="ECO:0000313" key="3">
    <source>
        <dbReference type="Proteomes" id="UP000297454"/>
    </source>
</evidence>
<name>A0A4R9C0R8_9FIRM</name>
<protein>
    <submittedName>
        <fullName evidence="2">Uncharacterized protein</fullName>
    </submittedName>
</protein>
<keyword evidence="3" id="KW-1185">Reference proteome</keyword>
<keyword evidence="1" id="KW-0812">Transmembrane</keyword>
<keyword evidence="1" id="KW-0472">Membrane</keyword>
<evidence type="ECO:0000313" key="2">
    <source>
        <dbReference type="EMBL" id="TFF64255.1"/>
    </source>
</evidence>
<dbReference type="OrthoDB" id="10014525at2"/>